<evidence type="ECO:0000313" key="2">
    <source>
        <dbReference type="Proteomes" id="UP001487740"/>
    </source>
</evidence>
<evidence type="ECO:0000313" key="1">
    <source>
        <dbReference type="EMBL" id="KAK8385190.1"/>
    </source>
</evidence>
<comment type="caution">
    <text evidence="1">The sequence shown here is derived from an EMBL/GenBank/DDBJ whole genome shotgun (WGS) entry which is preliminary data.</text>
</comment>
<keyword evidence="2" id="KW-1185">Reference proteome</keyword>
<dbReference type="EMBL" id="JARAKH010000033">
    <property type="protein sequence ID" value="KAK8385190.1"/>
    <property type="molecule type" value="Genomic_DNA"/>
</dbReference>
<dbReference type="AlphaFoldDB" id="A0AAW0TCB1"/>
<gene>
    <name evidence="1" type="ORF">O3P69_012178</name>
</gene>
<reference evidence="1 2" key="1">
    <citation type="submission" date="2023-03" db="EMBL/GenBank/DDBJ databases">
        <title>High-quality genome of Scylla paramamosain provides insights in environmental adaptation.</title>
        <authorList>
            <person name="Zhang L."/>
        </authorList>
    </citation>
    <scope>NUCLEOTIDE SEQUENCE [LARGE SCALE GENOMIC DNA]</scope>
    <source>
        <strain evidence="1">LZ_2023a</strain>
        <tissue evidence="1">Muscle</tissue>
    </source>
</reference>
<sequence>MITLIKHIYPTVSSQSQVKCGGVIQAPLDTRQEGWPLPLPVVWCYLLPLLPDSLSWNNLYSSHKYLTLSCTDTCHLPAWPA</sequence>
<name>A0AAW0TCB1_SCYPA</name>
<protein>
    <submittedName>
        <fullName evidence="1">Uncharacterized protein</fullName>
    </submittedName>
</protein>
<dbReference type="Proteomes" id="UP001487740">
    <property type="component" value="Unassembled WGS sequence"/>
</dbReference>
<organism evidence="1 2">
    <name type="scientific">Scylla paramamosain</name>
    <name type="common">Mud crab</name>
    <dbReference type="NCBI Taxonomy" id="85552"/>
    <lineage>
        <taxon>Eukaryota</taxon>
        <taxon>Metazoa</taxon>
        <taxon>Ecdysozoa</taxon>
        <taxon>Arthropoda</taxon>
        <taxon>Crustacea</taxon>
        <taxon>Multicrustacea</taxon>
        <taxon>Malacostraca</taxon>
        <taxon>Eumalacostraca</taxon>
        <taxon>Eucarida</taxon>
        <taxon>Decapoda</taxon>
        <taxon>Pleocyemata</taxon>
        <taxon>Brachyura</taxon>
        <taxon>Eubrachyura</taxon>
        <taxon>Portunoidea</taxon>
        <taxon>Portunidae</taxon>
        <taxon>Portuninae</taxon>
        <taxon>Scylla</taxon>
    </lineage>
</organism>
<accession>A0AAW0TCB1</accession>
<proteinExistence type="predicted"/>